<evidence type="ECO:0000256" key="1">
    <source>
        <dbReference type="SAM" id="Phobius"/>
    </source>
</evidence>
<dbReference type="EMBL" id="JASJOS010000006">
    <property type="protein sequence ID" value="MDJ1481943.1"/>
    <property type="molecule type" value="Genomic_DNA"/>
</dbReference>
<gene>
    <name evidence="2" type="ORF">QNI16_15690</name>
</gene>
<dbReference type="InterPro" id="IPR011042">
    <property type="entry name" value="6-blade_b-propeller_TolB-like"/>
</dbReference>
<dbReference type="PROSITE" id="PS51257">
    <property type="entry name" value="PROKAR_LIPOPROTEIN"/>
    <property type="match status" value="1"/>
</dbReference>
<reference evidence="2" key="1">
    <citation type="submission" date="2023-05" db="EMBL/GenBank/DDBJ databases">
        <authorList>
            <person name="Zhang X."/>
        </authorList>
    </citation>
    <scope>NUCLEOTIDE SEQUENCE</scope>
    <source>
        <strain evidence="2">YF14B1</strain>
    </source>
</reference>
<evidence type="ECO:0000313" key="2">
    <source>
        <dbReference type="EMBL" id="MDJ1481943.1"/>
    </source>
</evidence>
<evidence type="ECO:0008006" key="4">
    <source>
        <dbReference type="Google" id="ProtNLM"/>
    </source>
</evidence>
<dbReference type="RefSeq" id="WP_313980409.1">
    <property type="nucleotide sequence ID" value="NZ_JASJOS010000006.1"/>
</dbReference>
<keyword evidence="1" id="KW-1133">Transmembrane helix</keyword>
<dbReference type="AlphaFoldDB" id="A0AAE3QSM4"/>
<feature type="transmembrane region" description="Helical" evidence="1">
    <location>
        <begin position="172"/>
        <end position="192"/>
    </location>
</feature>
<proteinExistence type="predicted"/>
<dbReference type="Gene3D" id="2.120.10.30">
    <property type="entry name" value="TolB, C-terminal domain"/>
    <property type="match status" value="1"/>
</dbReference>
<keyword evidence="1" id="KW-0472">Membrane</keyword>
<feature type="transmembrane region" description="Helical" evidence="1">
    <location>
        <begin position="7"/>
        <end position="29"/>
    </location>
</feature>
<dbReference type="SUPFAM" id="SSF63829">
    <property type="entry name" value="Calcium-dependent phosphotriesterase"/>
    <property type="match status" value="1"/>
</dbReference>
<keyword evidence="1" id="KW-0812">Transmembrane</keyword>
<protein>
    <recommendedName>
        <fullName evidence="4">6-bladed beta-propeller</fullName>
    </recommendedName>
</protein>
<name>A0AAE3QSM4_9BACT</name>
<comment type="caution">
    <text evidence="2">The sequence shown here is derived from an EMBL/GenBank/DDBJ whole genome shotgun (WGS) entry which is preliminary data.</text>
</comment>
<organism evidence="2 3">
    <name type="scientific">Xanthocytophaga flava</name>
    <dbReference type="NCBI Taxonomy" id="3048013"/>
    <lineage>
        <taxon>Bacteria</taxon>
        <taxon>Pseudomonadati</taxon>
        <taxon>Bacteroidota</taxon>
        <taxon>Cytophagia</taxon>
        <taxon>Cytophagales</taxon>
        <taxon>Rhodocytophagaceae</taxon>
        <taxon>Xanthocytophaga</taxon>
    </lineage>
</organism>
<dbReference type="Proteomes" id="UP001241110">
    <property type="component" value="Unassembled WGS sequence"/>
</dbReference>
<evidence type="ECO:0000313" key="3">
    <source>
        <dbReference type="Proteomes" id="UP001241110"/>
    </source>
</evidence>
<sequence>MKSSVKFIYYFFAFLWLVSLLACPFFTFFPSAISCELPWFNISNVIVDQKGNTYIGLPFYGRVQSYDKEGNFRKQWHIGHGNGGSFRLILSPNQYIEVATAQGRSLNTFDSKGKLIKVKHNTDLFHRLYDKRTHPFVDRNKNEYGIKDKFLIPKIFRESPSGKEELVVIMPWYLFFVDPSYTFCFLVVSGLMQWVNNKKKEKEVI</sequence>
<accession>A0AAE3QSM4</accession>